<feature type="compositionally biased region" description="Acidic residues" evidence="2">
    <location>
        <begin position="14"/>
        <end position="29"/>
    </location>
</feature>
<comment type="caution">
    <text evidence="3">The sequence shown here is derived from an EMBL/GenBank/DDBJ whole genome shotgun (WGS) entry which is preliminary data.</text>
</comment>
<feature type="region of interest" description="Disordered" evidence="2">
    <location>
        <begin position="105"/>
        <end position="182"/>
    </location>
</feature>
<sequence length="313" mass="34702">MMKDKFKRKRDSSDSSDNDGDEESGDGDDAGATAASAPVASSAGGDEQADSEPDNQPEPGYEFFTDDRGVRRVRRIQTEESEKDTDYVPSDTEIERLKKKKTVVLRKKKARKNIGTSSSAQQSVPKEPIQEAAMDPNLGFTADEASRMIPSPPRSTEPTPTVSATPETPTVTPQAAPQRSMASVIRATTSQPSSERQRLFSEMSQDEKNNFLFSQLEVAADRIQKQNDFIRITKNNQLSQLVEINTFKVTVVQQQTVIGRQQAEIDQLQAENERLKAADNACGLEMNHFRQISGVLQQSAETLKAKYSEIKAW</sequence>
<organism evidence="3 4">
    <name type="scientific">Helianthus annuus</name>
    <name type="common">Common sunflower</name>
    <dbReference type="NCBI Taxonomy" id="4232"/>
    <lineage>
        <taxon>Eukaryota</taxon>
        <taxon>Viridiplantae</taxon>
        <taxon>Streptophyta</taxon>
        <taxon>Embryophyta</taxon>
        <taxon>Tracheophyta</taxon>
        <taxon>Spermatophyta</taxon>
        <taxon>Magnoliopsida</taxon>
        <taxon>eudicotyledons</taxon>
        <taxon>Gunneridae</taxon>
        <taxon>Pentapetalae</taxon>
        <taxon>asterids</taxon>
        <taxon>campanulids</taxon>
        <taxon>Asterales</taxon>
        <taxon>Asteraceae</taxon>
        <taxon>Asteroideae</taxon>
        <taxon>Heliantheae alliance</taxon>
        <taxon>Heliantheae</taxon>
        <taxon>Helianthus</taxon>
    </lineage>
</organism>
<reference evidence="3" key="1">
    <citation type="journal article" date="2017" name="Nature">
        <title>The sunflower genome provides insights into oil metabolism, flowering and Asterid evolution.</title>
        <authorList>
            <person name="Badouin H."/>
            <person name="Gouzy J."/>
            <person name="Grassa C.J."/>
            <person name="Murat F."/>
            <person name="Staton S.E."/>
            <person name="Cottret L."/>
            <person name="Lelandais-Briere C."/>
            <person name="Owens G.L."/>
            <person name="Carrere S."/>
            <person name="Mayjonade B."/>
            <person name="Legrand L."/>
            <person name="Gill N."/>
            <person name="Kane N.C."/>
            <person name="Bowers J.E."/>
            <person name="Hubner S."/>
            <person name="Bellec A."/>
            <person name="Berard A."/>
            <person name="Berges H."/>
            <person name="Blanchet N."/>
            <person name="Boniface M.C."/>
            <person name="Brunel D."/>
            <person name="Catrice O."/>
            <person name="Chaidir N."/>
            <person name="Claudel C."/>
            <person name="Donnadieu C."/>
            <person name="Faraut T."/>
            <person name="Fievet G."/>
            <person name="Helmstetter N."/>
            <person name="King M."/>
            <person name="Knapp S.J."/>
            <person name="Lai Z."/>
            <person name="Le Paslier M.C."/>
            <person name="Lippi Y."/>
            <person name="Lorenzon L."/>
            <person name="Mandel J.R."/>
            <person name="Marage G."/>
            <person name="Marchand G."/>
            <person name="Marquand E."/>
            <person name="Bret-Mestries E."/>
            <person name="Morien E."/>
            <person name="Nambeesan S."/>
            <person name="Nguyen T."/>
            <person name="Pegot-Espagnet P."/>
            <person name="Pouilly N."/>
            <person name="Raftis F."/>
            <person name="Sallet E."/>
            <person name="Schiex T."/>
            <person name="Thomas J."/>
            <person name="Vandecasteele C."/>
            <person name="Vares D."/>
            <person name="Vear F."/>
            <person name="Vautrin S."/>
            <person name="Crespi M."/>
            <person name="Mangin B."/>
            <person name="Burke J.M."/>
            <person name="Salse J."/>
            <person name="Munos S."/>
            <person name="Vincourt P."/>
            <person name="Rieseberg L.H."/>
            <person name="Langlade N.B."/>
        </authorList>
    </citation>
    <scope>NUCLEOTIDE SEQUENCE</scope>
    <source>
        <tissue evidence="3">Leaves</tissue>
    </source>
</reference>
<gene>
    <name evidence="3" type="ORF">HanXRQr2_Chr05g0220161</name>
</gene>
<feature type="compositionally biased region" description="Basic and acidic residues" evidence="2">
    <location>
        <begin position="65"/>
        <end position="86"/>
    </location>
</feature>
<feature type="compositionally biased region" description="Low complexity" evidence="2">
    <location>
        <begin position="30"/>
        <end position="46"/>
    </location>
</feature>
<evidence type="ECO:0000256" key="2">
    <source>
        <dbReference type="SAM" id="MobiDB-lite"/>
    </source>
</evidence>
<keyword evidence="4" id="KW-1185">Reference proteome</keyword>
<reference evidence="3" key="2">
    <citation type="submission" date="2020-06" db="EMBL/GenBank/DDBJ databases">
        <title>Helianthus annuus Genome sequencing and assembly Release 2.</title>
        <authorList>
            <person name="Gouzy J."/>
            <person name="Langlade N."/>
            <person name="Munos S."/>
        </authorList>
    </citation>
    <scope>NUCLEOTIDE SEQUENCE</scope>
    <source>
        <tissue evidence="3">Leaves</tissue>
    </source>
</reference>
<evidence type="ECO:0000313" key="3">
    <source>
        <dbReference type="EMBL" id="KAF5806336.1"/>
    </source>
</evidence>
<dbReference type="Gramene" id="mRNA:HanXRQr2_Chr05g0220161">
    <property type="protein sequence ID" value="CDS:HanXRQr2_Chr05g0220161.1"/>
    <property type="gene ID" value="HanXRQr2_Chr05g0220161"/>
</dbReference>
<evidence type="ECO:0000313" key="4">
    <source>
        <dbReference type="Proteomes" id="UP000215914"/>
    </source>
</evidence>
<dbReference type="Proteomes" id="UP000215914">
    <property type="component" value="Unassembled WGS sequence"/>
</dbReference>
<protein>
    <submittedName>
        <fullName evidence="3">Uncharacterized protein</fullName>
    </submittedName>
</protein>
<accession>A0A9K3J0A1</accession>
<feature type="compositionally biased region" description="Basic residues" evidence="2">
    <location>
        <begin position="1"/>
        <end position="10"/>
    </location>
</feature>
<evidence type="ECO:0000256" key="1">
    <source>
        <dbReference type="SAM" id="Coils"/>
    </source>
</evidence>
<feature type="region of interest" description="Disordered" evidence="2">
    <location>
        <begin position="1"/>
        <end position="90"/>
    </location>
</feature>
<name>A0A9K3J0A1_HELAN</name>
<proteinExistence type="predicted"/>
<keyword evidence="1" id="KW-0175">Coiled coil</keyword>
<dbReference type="EMBL" id="MNCJ02000320">
    <property type="protein sequence ID" value="KAF5806336.1"/>
    <property type="molecule type" value="Genomic_DNA"/>
</dbReference>
<feature type="coiled-coil region" evidence="1">
    <location>
        <begin position="251"/>
        <end position="278"/>
    </location>
</feature>
<feature type="compositionally biased region" description="Polar residues" evidence="2">
    <location>
        <begin position="114"/>
        <end position="124"/>
    </location>
</feature>
<dbReference type="AlphaFoldDB" id="A0A9K3J0A1"/>
<feature type="compositionally biased region" description="Polar residues" evidence="2">
    <location>
        <begin position="164"/>
        <end position="182"/>
    </location>
</feature>